<organism evidence="3 4">
    <name type="scientific">Pseudarcicella hirudinis</name>
    <dbReference type="NCBI Taxonomy" id="1079859"/>
    <lineage>
        <taxon>Bacteria</taxon>
        <taxon>Pseudomonadati</taxon>
        <taxon>Bacteroidota</taxon>
        <taxon>Cytophagia</taxon>
        <taxon>Cytophagales</taxon>
        <taxon>Flectobacillaceae</taxon>
        <taxon>Pseudarcicella</taxon>
    </lineage>
</organism>
<dbReference type="STRING" id="1079859.SAMN04515674_106107"/>
<evidence type="ECO:0000259" key="2">
    <source>
        <dbReference type="Pfam" id="PF07593"/>
    </source>
</evidence>
<dbReference type="EMBL" id="FOXH01000006">
    <property type="protein sequence ID" value="SFP84014.1"/>
    <property type="molecule type" value="Genomic_DNA"/>
</dbReference>
<sequence>MLFSCQPGRNDGQVFQKRKGSSTGITFSNDIIENDSINILNYYYCYNGGGVAVGDFNNDKRQDVFFTGNMVSSRLYLNKGGLKFEDITAKSGVTTSDWIMGASVVDINNDGWLDIYLNVAGPGSKNHFKNLLFINQGPDEEGIPEFKESAESYGLADTSFSVQSAFFDYDRDGDLDMYLMTNKVDFIEKSFVHPKSYPLTKGLTNDKLYQNIGSPDSLGHPYYKDVSLAAGIKDEGYGLGLAIDDFNNDGWPDVYVANDFMPNDHLYINQKNGTFQESAAKCQKHQTYNGMGVDIADINNDLLPDVMVVDMLPGNNERRKAMMPGMSYEKFQLEQSAGYVPQFMRNTLNLNNGSDARGVHFSDIGQMAGVHATDWSWAPLMADFDNDGLRDIYITNGFVKDITDLDFINYQSSDMMFGSPKNRSQKRKDLMEHLKGVKLSNYLFKNKGNLSFSDQTEAWGLEEPSFSNGSVYADLDNDGDLDIITNNINEEAFLFENLSNNNPEKKEENHFLDIVLKGEEKNKNGIGARIFLYDKDSHQYAFFSPVRGYLSSINAPLHFGLGNKMLIDSLEIFWSDGRYQKLKNIPTNQVLQLYYGKAQEKRTIAEKQERVFENITEELAIHYKHQENKFNDFYNNPLLLRQYSRCGPGIAVADVDHKNGLDFFVGGARDFPGTLFLQQADGRFKQKSINSEDAGFEDGGALFFDADNDGDEDLYVASGGSEQKDGNGAYQDRLYLNDGKGNFTRDLKALPFMQSSKSCVIGTDFDKDGDIDLFVGGRLQPGAYPESPRSYILRNDKGKFTDVTGMIAGDLSKIGMVSSALWTDFDNDGWKDLILVGEWMPVTFFRNERGKFTNSSSSSGLQKSNGWYNSIYPSDLDNDGDIDYIVGNMGLNVDYKPVGNQSVEMFAYDYDNNGRIDPIVFHPILNRKKKYELFPFNGRDDLFKQWVALKKKFPDYASYGEADLSEIIPDDLLKKAAHFKADTFYSGILENKGSGKFVFKPLPAESQVSPVFGIVAGDFDEDENIDLITSGNSYATEVYYGWQDASLGQLLKGTGRGEFKAVRANQSGLFLDKDVKSLTSFMNKNGETILLAGSNSDSLVALRQRKKRQCRVIEVNPSDSFAEIVFKSGKKRKQEFYYGSGYLTQSPRSVIVTQNVKSLRVIDNKNKVRIYNF</sequence>
<dbReference type="InterPro" id="IPR027039">
    <property type="entry name" value="Crtac1"/>
</dbReference>
<dbReference type="PANTHER" id="PTHR16026:SF0">
    <property type="entry name" value="CARTILAGE ACIDIC PROTEIN 1"/>
    <property type="match status" value="1"/>
</dbReference>
<dbReference type="Pfam" id="PF13517">
    <property type="entry name" value="FG-GAP_3"/>
    <property type="match status" value="4"/>
</dbReference>
<name>A0A1I5TLP4_9BACT</name>
<dbReference type="SUPFAM" id="SSF69318">
    <property type="entry name" value="Integrin alpha N-terminal domain"/>
    <property type="match status" value="3"/>
</dbReference>
<protein>
    <submittedName>
        <fullName evidence="3">Repeat domain-containing protein</fullName>
    </submittedName>
</protein>
<dbReference type="Gene3D" id="2.130.10.130">
    <property type="entry name" value="Integrin alpha, N-terminal"/>
    <property type="match status" value="3"/>
</dbReference>
<keyword evidence="1" id="KW-0732">Signal</keyword>
<evidence type="ECO:0000313" key="3">
    <source>
        <dbReference type="EMBL" id="SFP84014.1"/>
    </source>
</evidence>
<dbReference type="AlphaFoldDB" id="A0A1I5TLP4"/>
<proteinExistence type="predicted"/>
<dbReference type="Pfam" id="PF07593">
    <property type="entry name" value="UnbV_ASPIC"/>
    <property type="match status" value="1"/>
</dbReference>
<gene>
    <name evidence="3" type="ORF">SAMN04515674_106107</name>
</gene>
<feature type="domain" description="ASPIC/UnbV" evidence="2">
    <location>
        <begin position="525"/>
        <end position="591"/>
    </location>
</feature>
<dbReference type="PANTHER" id="PTHR16026">
    <property type="entry name" value="CARTILAGE ACIDIC PROTEIN 1"/>
    <property type="match status" value="1"/>
</dbReference>
<evidence type="ECO:0000313" key="4">
    <source>
        <dbReference type="Proteomes" id="UP000199306"/>
    </source>
</evidence>
<dbReference type="Proteomes" id="UP000199306">
    <property type="component" value="Unassembled WGS sequence"/>
</dbReference>
<dbReference type="InterPro" id="IPR013517">
    <property type="entry name" value="FG-GAP"/>
</dbReference>
<reference evidence="3 4" key="1">
    <citation type="submission" date="2016-10" db="EMBL/GenBank/DDBJ databases">
        <authorList>
            <person name="de Groot N.N."/>
        </authorList>
    </citation>
    <scope>NUCLEOTIDE SEQUENCE [LARGE SCALE GENOMIC DNA]</scope>
    <source>
        <strain evidence="4">E92,LMG 26720,CCM 7988</strain>
    </source>
</reference>
<evidence type="ECO:0000256" key="1">
    <source>
        <dbReference type="ARBA" id="ARBA00022729"/>
    </source>
</evidence>
<dbReference type="InterPro" id="IPR011519">
    <property type="entry name" value="UnbV_ASPIC"/>
</dbReference>
<keyword evidence="4" id="KW-1185">Reference proteome</keyword>
<dbReference type="InterPro" id="IPR028994">
    <property type="entry name" value="Integrin_alpha_N"/>
</dbReference>
<accession>A0A1I5TLP4</accession>